<dbReference type="Proteomes" id="UP000027946">
    <property type="component" value="Unassembled WGS sequence"/>
</dbReference>
<dbReference type="Pfam" id="PF21117">
    <property type="entry name" value="MRB1590_C"/>
    <property type="match status" value="1"/>
</dbReference>
<organism evidence="4 5">
    <name type="scientific">Peptoclostridium litorale DSM 5388</name>
    <dbReference type="NCBI Taxonomy" id="1121324"/>
    <lineage>
        <taxon>Bacteria</taxon>
        <taxon>Bacillati</taxon>
        <taxon>Bacillota</taxon>
        <taxon>Clostridia</taxon>
        <taxon>Peptostreptococcales</taxon>
        <taxon>Peptoclostridiaceae</taxon>
        <taxon>Peptoclostridium</taxon>
    </lineage>
</organism>
<keyword evidence="5" id="KW-1185">Reference proteome</keyword>
<feature type="domain" description="MRB1590-like C-terminal" evidence="3">
    <location>
        <begin position="467"/>
        <end position="568"/>
    </location>
</feature>
<evidence type="ECO:0000313" key="4">
    <source>
        <dbReference type="EMBL" id="KDR95489.1"/>
    </source>
</evidence>
<dbReference type="STRING" id="1121324.CLIT_10c02160"/>
<sequence>MKSFQELEKILNSIDGRGYKAYKDLKGEYGFGDGVLHIDYVQGDPFASPSRVRVRIPASKAGFPTGAYDTPCRRRATVDFLSRTVARNIYRLYDRVGGSGKSGLLSIGHCGQEIIERNYVVIDKDMVEARLEVGLPAAGRRVLAAEARRLLTEAIPQIAKSSLLFESINQKKLMEQVRLAEDQQFLREEVKSRKLSAFVANGSILPRESGVSQRPMAKGAVPFKSPREYEIEINLPNRGAVRGMGIPEGVTLIVGGGFHGKSTLLQAIELGVYDHLEGDGREYIATRDTAVKIKAENGRSVEKVDISPFISNLPAGQDTVRFSTENASGSTSQAANIMESLEIGTELLLIDEDTSATNFMIRDARMQQLVQKEKEPITPFIDRVRGLYENKGVSTILVIGGSGDYFEVADHVIMMDEYSPRDVTGAAREIVSFASSKRKAEGSSAMGESPRRAILRSSFSLGRKGVKIKPRGTDQILYNNTDIDIRDMEQLVDPNQTSAICFIMEYIMKNIANDKMTLTQVVERVYGEVESKGLDALSPYKGHPGNMALPRKHEIIGVLNRFRDLKIK</sequence>
<dbReference type="InterPro" id="IPR049069">
    <property type="entry name" value="MRB1590-like_C"/>
</dbReference>
<dbReference type="OrthoDB" id="9809999at2"/>
<evidence type="ECO:0000313" key="5">
    <source>
        <dbReference type="Proteomes" id="UP000027946"/>
    </source>
</evidence>
<comment type="caution">
    <text evidence="4">The sequence shown here is derived from an EMBL/GenBank/DDBJ whole genome shotgun (WGS) entry which is preliminary data.</text>
</comment>
<dbReference type="PANTHER" id="PTHR38149">
    <property type="entry name" value="ATPASE"/>
    <property type="match status" value="1"/>
</dbReference>
<dbReference type="RefSeq" id="WP_038263773.1">
    <property type="nucleotide sequence ID" value="NZ_FSRH01000010.1"/>
</dbReference>
<dbReference type="InterPro" id="IPR046833">
    <property type="entry name" value="ABC_N"/>
</dbReference>
<dbReference type="InterPro" id="IPR019195">
    <property type="entry name" value="ABC_ATPase_put"/>
</dbReference>
<reference evidence="4 5" key="1">
    <citation type="submission" date="2014-03" db="EMBL/GenBank/DDBJ databases">
        <title>Genome sequence of Clostridium litorale W6, DSM 5388.</title>
        <authorList>
            <person name="Poehlein A."/>
            <person name="Jagirdar A."/>
            <person name="Khonsari B."/>
            <person name="Chibani C.M."/>
            <person name="Gutierrez Gutierrez D.A."/>
            <person name="Davydova E."/>
            <person name="Alghaithi H.S."/>
            <person name="Nair K.P."/>
            <person name="Dhamotharan K."/>
            <person name="Chandran L."/>
            <person name="G W."/>
            <person name="Daniel R."/>
        </authorList>
    </citation>
    <scope>NUCLEOTIDE SEQUENCE [LARGE SCALE GENOMIC DNA]</scope>
    <source>
        <strain evidence="4 5">W6</strain>
    </source>
</reference>
<dbReference type="AlphaFoldDB" id="A0A069REJ8"/>
<dbReference type="Pfam" id="PF20446">
    <property type="entry name" value="ABC_N"/>
    <property type="match status" value="1"/>
</dbReference>
<evidence type="ECO:0000259" key="2">
    <source>
        <dbReference type="Pfam" id="PF20446"/>
    </source>
</evidence>
<dbReference type="PANTHER" id="PTHR38149:SF1">
    <property type="entry name" value="ATPASE"/>
    <property type="match status" value="1"/>
</dbReference>
<gene>
    <name evidence="4" type="ORF">CLIT_10c02160</name>
</gene>
<protein>
    <submittedName>
        <fullName evidence="4">Putative glutamine transport system ATP-binding protein</fullName>
        <ecNumber evidence="4">3.6.3.-</ecNumber>
    </submittedName>
</protein>
<dbReference type="EMBL" id="JJMM01000010">
    <property type="protein sequence ID" value="KDR95489.1"/>
    <property type="molecule type" value="Genomic_DNA"/>
</dbReference>
<evidence type="ECO:0000259" key="1">
    <source>
        <dbReference type="Pfam" id="PF09818"/>
    </source>
</evidence>
<dbReference type="GO" id="GO:0005524">
    <property type="term" value="F:ATP binding"/>
    <property type="evidence" value="ECO:0007669"/>
    <property type="project" value="UniProtKB-KW"/>
</dbReference>
<proteinExistence type="predicted"/>
<dbReference type="InterPro" id="IPR046834">
    <property type="entry name" value="ABC_ATPase_C"/>
</dbReference>
<name>A0A069REJ8_PEPLI</name>
<dbReference type="EC" id="3.6.3.-" evidence="4"/>
<dbReference type="SUPFAM" id="SSF52540">
    <property type="entry name" value="P-loop containing nucleoside triphosphate hydrolases"/>
    <property type="match status" value="1"/>
</dbReference>
<accession>A0A069REJ8</accession>
<dbReference type="InterPro" id="IPR027417">
    <property type="entry name" value="P-loop_NTPase"/>
</dbReference>
<keyword evidence="4" id="KW-0067">ATP-binding</keyword>
<dbReference type="Gene3D" id="3.40.50.300">
    <property type="entry name" value="P-loop containing nucleotide triphosphate hydrolases"/>
    <property type="match status" value="1"/>
</dbReference>
<feature type="domain" description="ATPase of the ABC class N-terminal" evidence="2">
    <location>
        <begin position="5"/>
        <end position="164"/>
    </location>
</feature>
<keyword evidence="4" id="KW-0547">Nucleotide-binding</keyword>
<keyword evidence="4" id="KW-0378">Hydrolase</keyword>
<dbReference type="GO" id="GO:0016787">
    <property type="term" value="F:hydrolase activity"/>
    <property type="evidence" value="ECO:0007669"/>
    <property type="project" value="UniProtKB-KW"/>
</dbReference>
<feature type="domain" description="ATPase of the ABC class C-terminal" evidence="1">
    <location>
        <begin position="170"/>
        <end position="448"/>
    </location>
</feature>
<dbReference type="Pfam" id="PF09818">
    <property type="entry name" value="ABC_ATPase"/>
    <property type="match status" value="1"/>
</dbReference>
<evidence type="ECO:0000259" key="3">
    <source>
        <dbReference type="Pfam" id="PF21117"/>
    </source>
</evidence>
<dbReference type="eggNOG" id="COG3044">
    <property type="taxonomic scope" value="Bacteria"/>
</dbReference>
<dbReference type="CDD" id="cd22265">
    <property type="entry name" value="UDM1_RNF168"/>
    <property type="match status" value="1"/>
</dbReference>